<dbReference type="AlphaFoldDB" id="A0A0F9NRW9"/>
<evidence type="ECO:0000313" key="2">
    <source>
        <dbReference type="EMBL" id="KKN22235.1"/>
    </source>
</evidence>
<feature type="transmembrane region" description="Helical" evidence="1">
    <location>
        <begin position="39"/>
        <end position="59"/>
    </location>
</feature>
<accession>A0A0F9NRW9</accession>
<comment type="caution">
    <text evidence="2">The sequence shown here is derived from an EMBL/GenBank/DDBJ whole genome shotgun (WGS) entry which is preliminary data.</text>
</comment>
<keyword evidence="1" id="KW-0472">Membrane</keyword>
<feature type="transmembrane region" description="Helical" evidence="1">
    <location>
        <begin position="6"/>
        <end position="27"/>
    </location>
</feature>
<dbReference type="EMBL" id="LAZR01003080">
    <property type="protein sequence ID" value="KKN22235.1"/>
    <property type="molecule type" value="Genomic_DNA"/>
</dbReference>
<organism evidence="2">
    <name type="scientific">marine sediment metagenome</name>
    <dbReference type="NCBI Taxonomy" id="412755"/>
    <lineage>
        <taxon>unclassified sequences</taxon>
        <taxon>metagenomes</taxon>
        <taxon>ecological metagenomes</taxon>
    </lineage>
</organism>
<protein>
    <submittedName>
        <fullName evidence="2">Uncharacterized protein</fullName>
    </submittedName>
</protein>
<evidence type="ECO:0000256" key="1">
    <source>
        <dbReference type="SAM" id="Phobius"/>
    </source>
</evidence>
<keyword evidence="1" id="KW-1133">Transmembrane helix</keyword>
<name>A0A0F9NRW9_9ZZZZ</name>
<proteinExistence type="predicted"/>
<keyword evidence="1" id="KW-0812">Transmembrane</keyword>
<reference evidence="2" key="1">
    <citation type="journal article" date="2015" name="Nature">
        <title>Complex archaea that bridge the gap between prokaryotes and eukaryotes.</title>
        <authorList>
            <person name="Spang A."/>
            <person name="Saw J.H."/>
            <person name="Jorgensen S.L."/>
            <person name="Zaremba-Niedzwiedzka K."/>
            <person name="Martijn J."/>
            <person name="Lind A.E."/>
            <person name="van Eijk R."/>
            <person name="Schleper C."/>
            <person name="Guy L."/>
            <person name="Ettema T.J."/>
        </authorList>
    </citation>
    <scope>NUCLEOTIDE SEQUENCE</scope>
</reference>
<sequence length="61" mass="6798">MTPLTYALIMLVGGISVQDGIASICWYRKSENWKNHAWRLPRIVIGIWLVILSGIQLGGMG</sequence>
<gene>
    <name evidence="2" type="ORF">LCGC14_0917360</name>
</gene>